<evidence type="ECO:0000313" key="2">
    <source>
        <dbReference type="Proteomes" id="UP000623461"/>
    </source>
</evidence>
<dbReference type="EMBL" id="BMNZ01000006">
    <property type="protein sequence ID" value="GGN02109.1"/>
    <property type="molecule type" value="Genomic_DNA"/>
</dbReference>
<organism evidence="1 2">
    <name type="scientific">Terrabacter tumescens</name>
    <dbReference type="NCBI Taxonomy" id="60443"/>
    <lineage>
        <taxon>Bacteria</taxon>
        <taxon>Bacillati</taxon>
        <taxon>Actinomycetota</taxon>
        <taxon>Actinomycetes</taxon>
        <taxon>Micrococcales</taxon>
        <taxon>Intrasporangiaceae</taxon>
        <taxon>Terrabacter</taxon>
    </lineage>
</organism>
<dbReference type="Gene3D" id="1.10.287.100">
    <property type="match status" value="1"/>
</dbReference>
<keyword evidence="2" id="KW-1185">Reference proteome</keyword>
<sequence length="334" mass="36913">MERGVAPFDPVRRKARPVQDPTELFQFESDTSPSQLQELQASVLVVALGGFIDAGHTQRLMADHILETHESRVIASFDVDQLLDYRGRRPVMVFDRDHWSSYDDPSLLLHRVVDKEGVPFLLLVGSEPDYQWNRMVEATSTLIKTFGVDLTVSVHGIPMAVPHTRPLGVTAHGTNPRLVTGNDPAFGTVQVPASFSSLLEFRLGEAGLDAIGFAVHVPHYLGQSEFADAAVLGLERVRAATGLDLDLRELAATAGLNRAEISRQMEESDEISAVVRALEQQYDTFLEGRQQRNLLATDLSDLPTADEIGAEFEAFLKDVTEDDEHGNERGDDRD</sequence>
<proteinExistence type="predicted"/>
<dbReference type="PIRSF" id="PIRSF028754">
    <property type="entry name" value="UCP028754"/>
    <property type="match status" value="1"/>
</dbReference>
<accession>A0ABQ2I9W7</accession>
<dbReference type="InterPro" id="IPR008492">
    <property type="entry name" value="Rv2714-like"/>
</dbReference>
<dbReference type="InterPro" id="IPR038389">
    <property type="entry name" value="PSMG2_sf"/>
</dbReference>
<name>A0ABQ2I9W7_9MICO</name>
<evidence type="ECO:0000313" key="1">
    <source>
        <dbReference type="EMBL" id="GGN02109.1"/>
    </source>
</evidence>
<dbReference type="SUPFAM" id="SSF159659">
    <property type="entry name" value="Cgl1923-like"/>
    <property type="match status" value="1"/>
</dbReference>
<reference evidence="2" key="1">
    <citation type="journal article" date="2019" name="Int. J. Syst. Evol. Microbiol.">
        <title>The Global Catalogue of Microorganisms (GCM) 10K type strain sequencing project: providing services to taxonomists for standard genome sequencing and annotation.</title>
        <authorList>
            <consortium name="The Broad Institute Genomics Platform"/>
            <consortium name="The Broad Institute Genome Sequencing Center for Infectious Disease"/>
            <person name="Wu L."/>
            <person name="Ma J."/>
        </authorList>
    </citation>
    <scope>NUCLEOTIDE SEQUENCE [LARGE SCALE GENOMIC DNA]</scope>
    <source>
        <strain evidence="2">JCM 1365</strain>
    </source>
</reference>
<comment type="caution">
    <text evidence="1">The sequence shown here is derived from an EMBL/GenBank/DDBJ whole genome shotgun (WGS) entry which is preliminary data.</text>
</comment>
<protein>
    <recommendedName>
        <fullName evidence="3">PAC2 family protein</fullName>
    </recommendedName>
</protein>
<dbReference type="Pfam" id="PF09754">
    <property type="entry name" value="PAC2"/>
    <property type="match status" value="1"/>
</dbReference>
<dbReference type="Proteomes" id="UP000623461">
    <property type="component" value="Unassembled WGS sequence"/>
</dbReference>
<gene>
    <name evidence="1" type="ORF">GCM10009721_31660</name>
</gene>
<dbReference type="Gene3D" id="3.40.50.10900">
    <property type="entry name" value="PAC-like subunit"/>
    <property type="match status" value="1"/>
</dbReference>
<evidence type="ECO:0008006" key="3">
    <source>
        <dbReference type="Google" id="ProtNLM"/>
    </source>
</evidence>
<dbReference type="InterPro" id="IPR019151">
    <property type="entry name" value="Proteasome_assmbl_chaperone_2"/>
</dbReference>